<dbReference type="Proteomes" id="UP000011761">
    <property type="component" value="Unassembled WGS sequence"/>
</dbReference>
<evidence type="ECO:0000313" key="2">
    <source>
        <dbReference type="Proteomes" id="UP000011761"/>
    </source>
</evidence>
<keyword evidence="2" id="KW-1185">Reference proteome</keyword>
<organism evidence="1 2">
    <name type="scientific">Baudoinia panamericana (strain UAMH 10762)</name>
    <name type="common">Angels' share fungus</name>
    <name type="synonym">Baudoinia compniacensis (strain UAMH 10762)</name>
    <dbReference type="NCBI Taxonomy" id="717646"/>
    <lineage>
        <taxon>Eukaryota</taxon>
        <taxon>Fungi</taxon>
        <taxon>Dikarya</taxon>
        <taxon>Ascomycota</taxon>
        <taxon>Pezizomycotina</taxon>
        <taxon>Dothideomycetes</taxon>
        <taxon>Dothideomycetidae</taxon>
        <taxon>Mycosphaerellales</taxon>
        <taxon>Teratosphaeriaceae</taxon>
        <taxon>Baudoinia</taxon>
    </lineage>
</organism>
<accession>M2N6F9</accession>
<dbReference type="AlphaFoldDB" id="M2N6F9"/>
<dbReference type="GeneID" id="19115450"/>
<dbReference type="RefSeq" id="XP_007678410.1">
    <property type="nucleotide sequence ID" value="XM_007680220.1"/>
</dbReference>
<protein>
    <submittedName>
        <fullName evidence="1">Uncharacterized protein</fullName>
    </submittedName>
</protein>
<dbReference type="EMBL" id="KB445558">
    <property type="protein sequence ID" value="EMC94634.1"/>
    <property type="molecule type" value="Genomic_DNA"/>
</dbReference>
<name>M2N6F9_BAUPA</name>
<sequence>MLSMDSLGKMRFGYRWSLLDSRITIPRPKALLRDFILSLVLPYILPAPRLCIHRLSRVCRSGGCQSLKLRCASLVLTSLP</sequence>
<dbReference type="KEGG" id="bcom:BAUCODRAFT_554682"/>
<gene>
    <name evidence="1" type="ORF">BAUCODRAFT_554682</name>
</gene>
<dbReference type="HOGENOM" id="CLU_2589371_0_0_1"/>
<evidence type="ECO:0000313" key="1">
    <source>
        <dbReference type="EMBL" id="EMC94634.1"/>
    </source>
</evidence>
<reference evidence="1 2" key="1">
    <citation type="journal article" date="2012" name="PLoS Pathog.">
        <title>Diverse lifestyles and strategies of plant pathogenesis encoded in the genomes of eighteen Dothideomycetes fungi.</title>
        <authorList>
            <person name="Ohm R.A."/>
            <person name="Feau N."/>
            <person name="Henrissat B."/>
            <person name="Schoch C.L."/>
            <person name="Horwitz B.A."/>
            <person name="Barry K.W."/>
            <person name="Condon B.J."/>
            <person name="Copeland A.C."/>
            <person name="Dhillon B."/>
            <person name="Glaser F."/>
            <person name="Hesse C.N."/>
            <person name="Kosti I."/>
            <person name="LaButti K."/>
            <person name="Lindquist E.A."/>
            <person name="Lucas S."/>
            <person name="Salamov A.A."/>
            <person name="Bradshaw R.E."/>
            <person name="Ciuffetti L."/>
            <person name="Hamelin R.C."/>
            <person name="Kema G.H.J."/>
            <person name="Lawrence C."/>
            <person name="Scott J.A."/>
            <person name="Spatafora J.W."/>
            <person name="Turgeon B.G."/>
            <person name="de Wit P.J.G.M."/>
            <person name="Zhong S."/>
            <person name="Goodwin S.B."/>
            <person name="Grigoriev I.V."/>
        </authorList>
    </citation>
    <scope>NUCLEOTIDE SEQUENCE [LARGE SCALE GENOMIC DNA]</scope>
    <source>
        <strain evidence="1 2">UAMH 10762</strain>
    </source>
</reference>
<proteinExistence type="predicted"/>